<accession>A0A939QET6</accession>
<dbReference type="EMBL" id="JAGFBF010000004">
    <property type="protein sequence ID" value="MBO2989560.1"/>
    <property type="molecule type" value="Genomic_DNA"/>
</dbReference>
<dbReference type="Proteomes" id="UP000668403">
    <property type="component" value="Unassembled WGS sequence"/>
</dbReference>
<reference evidence="2" key="1">
    <citation type="submission" date="2021-03" db="EMBL/GenBank/DDBJ databases">
        <title>Leucobacter chromiisoli sp. nov., isolated from chromium-containing soil of chemical plant.</title>
        <authorList>
            <person name="Xu Z."/>
        </authorList>
    </citation>
    <scope>NUCLEOTIDE SEQUENCE</scope>
    <source>
        <strain evidence="2">K 70/01</strain>
    </source>
</reference>
<keyword evidence="3" id="KW-1185">Reference proteome</keyword>
<evidence type="ECO:0000313" key="2">
    <source>
        <dbReference type="EMBL" id="MBO2989560.1"/>
    </source>
</evidence>
<evidence type="ECO:0000256" key="1">
    <source>
        <dbReference type="SAM" id="MobiDB-lite"/>
    </source>
</evidence>
<name>A0A939QET6_9MICO</name>
<dbReference type="AlphaFoldDB" id="A0A939QET6"/>
<protein>
    <submittedName>
        <fullName evidence="2">Spermidine/putrescine ABC transporter substrate-binding protein</fullName>
    </submittedName>
</protein>
<sequence length="213" mass="23433">MATGESVEERVAAGVDAWLRWLPKWEPATHRGRARLCRRCTGSPIVTAAGIAADVPHQVTHALVSRMQRIIDRRVDDFTASGLPLLHAELTGEALWLTGGFDPTAGLDPEYDGLDPDPEPDRGEQPFLFTMAGLAEESRPEQPLPRPPLTSEEKRQLRREIELADECALETGQAVCLALVGHRPRVVAAIARFVDPQVQALLDELSRTLEPPE</sequence>
<proteinExistence type="predicted"/>
<dbReference type="RefSeq" id="WP_208237876.1">
    <property type="nucleotide sequence ID" value="NZ_BAAAQU010000001.1"/>
</dbReference>
<organism evidence="2 3">
    <name type="scientific">Leucobacter tardus</name>
    <dbReference type="NCBI Taxonomy" id="501483"/>
    <lineage>
        <taxon>Bacteria</taxon>
        <taxon>Bacillati</taxon>
        <taxon>Actinomycetota</taxon>
        <taxon>Actinomycetes</taxon>
        <taxon>Micrococcales</taxon>
        <taxon>Microbacteriaceae</taxon>
        <taxon>Leucobacter</taxon>
    </lineage>
</organism>
<gene>
    <name evidence="2" type="ORF">J4H85_06075</name>
</gene>
<feature type="region of interest" description="Disordered" evidence="1">
    <location>
        <begin position="135"/>
        <end position="155"/>
    </location>
</feature>
<comment type="caution">
    <text evidence="2">The sequence shown here is derived from an EMBL/GenBank/DDBJ whole genome shotgun (WGS) entry which is preliminary data.</text>
</comment>
<evidence type="ECO:0000313" key="3">
    <source>
        <dbReference type="Proteomes" id="UP000668403"/>
    </source>
</evidence>